<organism evidence="2 3">
    <name type="scientific">Winogradskyella luteola</name>
    <dbReference type="NCBI Taxonomy" id="2828330"/>
    <lineage>
        <taxon>Bacteria</taxon>
        <taxon>Pseudomonadati</taxon>
        <taxon>Bacteroidota</taxon>
        <taxon>Flavobacteriia</taxon>
        <taxon>Flavobacteriales</taxon>
        <taxon>Flavobacteriaceae</taxon>
        <taxon>Winogradskyella</taxon>
    </lineage>
</organism>
<keyword evidence="1" id="KW-0812">Transmembrane</keyword>
<comment type="caution">
    <text evidence="2">The sequence shown here is derived from an EMBL/GenBank/DDBJ whole genome shotgun (WGS) entry which is preliminary data.</text>
</comment>
<proteinExistence type="predicted"/>
<reference evidence="2" key="1">
    <citation type="submission" date="2021-04" db="EMBL/GenBank/DDBJ databases">
        <authorList>
            <person name="Pira H."/>
            <person name="Risdian C."/>
            <person name="Wink J."/>
        </authorList>
    </citation>
    <scope>NUCLEOTIDE SEQUENCE</scope>
    <source>
        <strain evidence="2">WHY3</strain>
    </source>
</reference>
<dbReference type="RefSeq" id="WP_218544966.1">
    <property type="nucleotide sequence ID" value="NZ_JAGSPD010000003.1"/>
</dbReference>
<evidence type="ECO:0000256" key="1">
    <source>
        <dbReference type="SAM" id="Phobius"/>
    </source>
</evidence>
<sequence length="165" mass="19214">MAKKSQKLTRQKLKDQETVSPSQFNFLKSSFLGTVLVILSGIVLYTDKIIGFLDINFSLPSRYDSYDFETLIWSISVTVSPLLLIIAAHLKTKLIAYVVPLYSYTLQLWFIIYDLNIVDKQYTYFYALGTCILIIFVWTAYNKKEKESITREIEKKKRVLSENEL</sequence>
<dbReference type="Proteomes" id="UP001138894">
    <property type="component" value="Unassembled WGS sequence"/>
</dbReference>
<evidence type="ECO:0000313" key="3">
    <source>
        <dbReference type="Proteomes" id="UP001138894"/>
    </source>
</evidence>
<accession>A0A9X1F6S2</accession>
<keyword evidence="3" id="KW-1185">Reference proteome</keyword>
<keyword evidence="1" id="KW-0472">Membrane</keyword>
<name>A0A9X1F6S2_9FLAO</name>
<evidence type="ECO:0000313" key="2">
    <source>
        <dbReference type="EMBL" id="MBV7268411.1"/>
    </source>
</evidence>
<feature type="transmembrane region" description="Helical" evidence="1">
    <location>
        <begin position="31"/>
        <end position="50"/>
    </location>
</feature>
<feature type="transmembrane region" description="Helical" evidence="1">
    <location>
        <begin position="94"/>
        <end position="112"/>
    </location>
</feature>
<dbReference type="EMBL" id="JAGSPD010000003">
    <property type="protein sequence ID" value="MBV7268411.1"/>
    <property type="molecule type" value="Genomic_DNA"/>
</dbReference>
<gene>
    <name evidence="2" type="ORF">KCG49_04280</name>
</gene>
<dbReference type="AlphaFoldDB" id="A0A9X1F6S2"/>
<feature type="transmembrane region" description="Helical" evidence="1">
    <location>
        <begin position="124"/>
        <end position="141"/>
    </location>
</feature>
<protein>
    <submittedName>
        <fullName evidence="2">Uncharacterized protein</fullName>
    </submittedName>
</protein>
<feature type="transmembrane region" description="Helical" evidence="1">
    <location>
        <begin position="70"/>
        <end position="87"/>
    </location>
</feature>
<keyword evidence="1" id="KW-1133">Transmembrane helix</keyword>